<sequence>MSISHVFYQPTTTIIPCQIFINPMKTNVIAISVTVHRSRWLVTIVLFLFTKLKSNLPDPRGTSMLGNFHHNTGCHCSTTRVLVTLRSIVVVVINIICSSSNIQITSFITQGLIRTGILQTSRCQFSTFCMVNVRGFSRLATDILKS</sequence>
<organism evidence="1 2">
    <name type="scientific">Vigna mungo</name>
    <name type="common">Black gram</name>
    <name type="synonym">Phaseolus mungo</name>
    <dbReference type="NCBI Taxonomy" id="3915"/>
    <lineage>
        <taxon>Eukaryota</taxon>
        <taxon>Viridiplantae</taxon>
        <taxon>Streptophyta</taxon>
        <taxon>Embryophyta</taxon>
        <taxon>Tracheophyta</taxon>
        <taxon>Spermatophyta</taxon>
        <taxon>Magnoliopsida</taxon>
        <taxon>eudicotyledons</taxon>
        <taxon>Gunneridae</taxon>
        <taxon>Pentapetalae</taxon>
        <taxon>rosids</taxon>
        <taxon>fabids</taxon>
        <taxon>Fabales</taxon>
        <taxon>Fabaceae</taxon>
        <taxon>Papilionoideae</taxon>
        <taxon>50 kb inversion clade</taxon>
        <taxon>NPAAA clade</taxon>
        <taxon>indigoferoid/millettioid clade</taxon>
        <taxon>Phaseoleae</taxon>
        <taxon>Vigna</taxon>
    </lineage>
</organism>
<evidence type="ECO:0000313" key="1">
    <source>
        <dbReference type="EMBL" id="WVY99266.1"/>
    </source>
</evidence>
<dbReference type="Proteomes" id="UP001374535">
    <property type="component" value="Chromosome 9"/>
</dbReference>
<dbReference type="AlphaFoldDB" id="A0AAQ3RM58"/>
<gene>
    <name evidence="1" type="ORF">V8G54_031417</name>
</gene>
<dbReference type="EMBL" id="CP144692">
    <property type="protein sequence ID" value="WVY99266.1"/>
    <property type="molecule type" value="Genomic_DNA"/>
</dbReference>
<proteinExistence type="predicted"/>
<reference evidence="1 2" key="1">
    <citation type="journal article" date="2023" name="Life. Sci Alliance">
        <title>Evolutionary insights into 3D genome organization and epigenetic landscape of Vigna mungo.</title>
        <authorList>
            <person name="Junaid A."/>
            <person name="Singh B."/>
            <person name="Bhatia S."/>
        </authorList>
    </citation>
    <scope>NUCLEOTIDE SEQUENCE [LARGE SCALE GENOMIC DNA]</scope>
    <source>
        <strain evidence="1">Urdbean</strain>
    </source>
</reference>
<protein>
    <submittedName>
        <fullName evidence="1">Uncharacterized protein</fullName>
    </submittedName>
</protein>
<evidence type="ECO:0000313" key="2">
    <source>
        <dbReference type="Proteomes" id="UP001374535"/>
    </source>
</evidence>
<name>A0AAQ3RM58_VIGMU</name>
<accession>A0AAQ3RM58</accession>
<keyword evidence="2" id="KW-1185">Reference proteome</keyword>